<dbReference type="EMBL" id="CAXLJL010000002">
    <property type="protein sequence ID" value="CAL5129481.1"/>
    <property type="molecule type" value="Genomic_DNA"/>
</dbReference>
<sequence>MMDNIEQFVYMKSILSRILWSVYFAQIGAYQVVSVAANPTTQLSVEVSNGTTETVNATNSTTEAEKSDHLAAILIAVSLLALLTVCMILLILRTVNRRHHERHRTKSKDKRTAAADGKADDEIIRPGNATGTYAAPPGSVLVSGVRDTPTRKGNKKWYDSTAIPFMDEMSYSNENLYGR</sequence>
<protein>
    <submittedName>
        <fullName evidence="2">Uncharacterized protein</fullName>
    </submittedName>
</protein>
<keyword evidence="1" id="KW-0472">Membrane</keyword>
<organism evidence="2 3">
    <name type="scientific">Calicophoron daubneyi</name>
    <name type="common">Rumen fluke</name>
    <name type="synonym">Paramphistomum daubneyi</name>
    <dbReference type="NCBI Taxonomy" id="300641"/>
    <lineage>
        <taxon>Eukaryota</taxon>
        <taxon>Metazoa</taxon>
        <taxon>Spiralia</taxon>
        <taxon>Lophotrochozoa</taxon>
        <taxon>Platyhelminthes</taxon>
        <taxon>Trematoda</taxon>
        <taxon>Digenea</taxon>
        <taxon>Plagiorchiida</taxon>
        <taxon>Pronocephalata</taxon>
        <taxon>Paramphistomoidea</taxon>
        <taxon>Paramphistomidae</taxon>
        <taxon>Calicophoron</taxon>
    </lineage>
</organism>
<reference evidence="2" key="1">
    <citation type="submission" date="2024-06" db="EMBL/GenBank/DDBJ databases">
        <authorList>
            <person name="Liu X."/>
            <person name="Lenzi L."/>
            <person name="Haldenby T S."/>
            <person name="Uol C."/>
        </authorList>
    </citation>
    <scope>NUCLEOTIDE SEQUENCE</scope>
</reference>
<dbReference type="Proteomes" id="UP001497525">
    <property type="component" value="Unassembled WGS sequence"/>
</dbReference>
<keyword evidence="1" id="KW-1133">Transmembrane helix</keyword>
<keyword evidence="1" id="KW-0812">Transmembrane</keyword>
<evidence type="ECO:0000313" key="3">
    <source>
        <dbReference type="Proteomes" id="UP001497525"/>
    </source>
</evidence>
<evidence type="ECO:0000313" key="2">
    <source>
        <dbReference type="EMBL" id="CAL5129481.1"/>
    </source>
</evidence>
<proteinExistence type="predicted"/>
<gene>
    <name evidence="2" type="ORF">CDAUBV1_LOCUS390</name>
</gene>
<accession>A0AAV2T0D4</accession>
<feature type="transmembrane region" description="Helical" evidence="1">
    <location>
        <begin position="18"/>
        <end position="37"/>
    </location>
</feature>
<comment type="caution">
    <text evidence="2">The sequence shown here is derived from an EMBL/GenBank/DDBJ whole genome shotgun (WGS) entry which is preliminary data.</text>
</comment>
<dbReference type="AlphaFoldDB" id="A0AAV2T0D4"/>
<evidence type="ECO:0000256" key="1">
    <source>
        <dbReference type="SAM" id="Phobius"/>
    </source>
</evidence>
<name>A0AAV2T0D4_CALDB</name>
<feature type="transmembrane region" description="Helical" evidence="1">
    <location>
        <begin position="70"/>
        <end position="92"/>
    </location>
</feature>